<dbReference type="InterPro" id="IPR011856">
    <property type="entry name" value="tRNA_endonuc-like_dom_sf"/>
</dbReference>
<dbReference type="Proteomes" id="UP000005801">
    <property type="component" value="Unassembled WGS sequence"/>
</dbReference>
<comment type="caution">
    <text evidence="3">The sequence shown here is derived from an EMBL/GenBank/DDBJ whole genome shotgun (WGS) entry which is preliminary data.</text>
</comment>
<dbReference type="PANTHER" id="PTHR34039:SF1">
    <property type="entry name" value="UPF0102 PROTEIN YRAN"/>
    <property type="match status" value="1"/>
</dbReference>
<dbReference type="SUPFAM" id="SSF52980">
    <property type="entry name" value="Restriction endonuclease-like"/>
    <property type="match status" value="1"/>
</dbReference>
<dbReference type="HAMAP" id="MF_00048">
    <property type="entry name" value="UPF0102"/>
    <property type="match status" value="1"/>
</dbReference>
<dbReference type="NCBIfam" id="NF009150">
    <property type="entry name" value="PRK12497.1-3"/>
    <property type="match status" value="1"/>
</dbReference>
<gene>
    <name evidence="3" type="ORF">PPSIR1_33943</name>
</gene>
<proteinExistence type="inferred from homology"/>
<dbReference type="AlphaFoldDB" id="A6GIE5"/>
<dbReference type="NCBIfam" id="TIGR00252">
    <property type="entry name" value="YraN family protein"/>
    <property type="match status" value="1"/>
</dbReference>
<name>A6GIE5_9BACT</name>
<dbReference type="Pfam" id="PF02021">
    <property type="entry name" value="UPF0102"/>
    <property type="match status" value="1"/>
</dbReference>
<dbReference type="eggNOG" id="COG0792">
    <property type="taxonomic scope" value="Bacteria"/>
</dbReference>
<evidence type="ECO:0000256" key="2">
    <source>
        <dbReference type="HAMAP-Rule" id="MF_00048"/>
    </source>
</evidence>
<dbReference type="EMBL" id="ABCS01000135">
    <property type="protein sequence ID" value="EDM74356.1"/>
    <property type="molecule type" value="Genomic_DNA"/>
</dbReference>
<keyword evidence="4" id="KW-1185">Reference proteome</keyword>
<dbReference type="CDD" id="cd20736">
    <property type="entry name" value="PoNe_Nuclease"/>
    <property type="match status" value="1"/>
</dbReference>
<comment type="similarity">
    <text evidence="1 2">Belongs to the UPF0102 family.</text>
</comment>
<dbReference type="InterPro" id="IPR003509">
    <property type="entry name" value="UPF0102_YraN-like"/>
</dbReference>
<dbReference type="GO" id="GO:0003676">
    <property type="term" value="F:nucleic acid binding"/>
    <property type="evidence" value="ECO:0007669"/>
    <property type="project" value="InterPro"/>
</dbReference>
<organism evidence="3 4">
    <name type="scientific">Plesiocystis pacifica SIR-1</name>
    <dbReference type="NCBI Taxonomy" id="391625"/>
    <lineage>
        <taxon>Bacteria</taxon>
        <taxon>Pseudomonadati</taxon>
        <taxon>Myxococcota</taxon>
        <taxon>Polyangia</taxon>
        <taxon>Nannocystales</taxon>
        <taxon>Nannocystaceae</taxon>
        <taxon>Plesiocystis</taxon>
    </lineage>
</organism>
<dbReference type="RefSeq" id="WP_006976481.1">
    <property type="nucleotide sequence ID" value="NZ_ABCS01000135.1"/>
</dbReference>
<dbReference type="Gene3D" id="3.40.1350.10">
    <property type="match status" value="1"/>
</dbReference>
<protein>
    <recommendedName>
        <fullName evidence="2">UPF0102 protein PPSIR1_33943</fullName>
    </recommendedName>
</protein>
<dbReference type="InterPro" id="IPR011335">
    <property type="entry name" value="Restrct_endonuc-II-like"/>
</dbReference>
<accession>A6GIE5</accession>
<evidence type="ECO:0000256" key="1">
    <source>
        <dbReference type="ARBA" id="ARBA00006738"/>
    </source>
</evidence>
<evidence type="ECO:0000313" key="4">
    <source>
        <dbReference type="Proteomes" id="UP000005801"/>
    </source>
</evidence>
<dbReference type="OrthoDB" id="9794876at2"/>
<evidence type="ECO:0000313" key="3">
    <source>
        <dbReference type="EMBL" id="EDM74356.1"/>
    </source>
</evidence>
<dbReference type="PANTHER" id="PTHR34039">
    <property type="entry name" value="UPF0102 PROTEIN YRAN"/>
    <property type="match status" value="1"/>
</dbReference>
<dbReference type="STRING" id="391625.PPSIR1_33943"/>
<sequence length="125" mass="13965">MASDEPSTHTRGRGLAAEQLAARQLERAGLTILARNVELSGAEVDLVASERDREGTPTIVFVEVRSRADDRRGHPAQTVDARKQARVRRAATAYLVREDLWERVAVRFDVIAIVGERATWLRDAF</sequence>
<reference evidence="3 4" key="1">
    <citation type="submission" date="2007-06" db="EMBL/GenBank/DDBJ databases">
        <authorList>
            <person name="Shimkets L."/>
            <person name="Ferriera S."/>
            <person name="Johnson J."/>
            <person name="Kravitz S."/>
            <person name="Beeson K."/>
            <person name="Sutton G."/>
            <person name="Rogers Y.-H."/>
            <person name="Friedman R."/>
            <person name="Frazier M."/>
            <person name="Venter J.C."/>
        </authorList>
    </citation>
    <scope>NUCLEOTIDE SEQUENCE [LARGE SCALE GENOMIC DNA]</scope>
    <source>
        <strain evidence="3 4">SIR-1</strain>
    </source>
</reference>